<organism evidence="1 2">
    <name type="scientific">Romanomermis culicivorax</name>
    <name type="common">Nematode worm</name>
    <dbReference type="NCBI Taxonomy" id="13658"/>
    <lineage>
        <taxon>Eukaryota</taxon>
        <taxon>Metazoa</taxon>
        <taxon>Ecdysozoa</taxon>
        <taxon>Nematoda</taxon>
        <taxon>Enoplea</taxon>
        <taxon>Dorylaimia</taxon>
        <taxon>Mermithida</taxon>
        <taxon>Mermithoidea</taxon>
        <taxon>Mermithidae</taxon>
        <taxon>Romanomermis</taxon>
    </lineage>
</organism>
<evidence type="ECO:0000313" key="1">
    <source>
        <dbReference type="Proteomes" id="UP000887565"/>
    </source>
</evidence>
<name>A0A915L0H7_ROMCU</name>
<accession>A0A915L0H7</accession>
<keyword evidence="1" id="KW-1185">Reference proteome</keyword>
<reference evidence="2" key="1">
    <citation type="submission" date="2022-11" db="UniProtKB">
        <authorList>
            <consortium name="WormBaseParasite"/>
        </authorList>
    </citation>
    <scope>IDENTIFICATION</scope>
</reference>
<dbReference type="AlphaFoldDB" id="A0A915L0H7"/>
<sequence>MSIVSKISRTSLKSLDDSIKLCLIADKALDMEVVSDVDRINTKILPKILFSNVANDRNVQQCLDPSTKIAPSPLFGHLLCSKLKERGPKDETLAVA</sequence>
<proteinExistence type="predicted"/>
<protein>
    <submittedName>
        <fullName evidence="2">Uncharacterized protein</fullName>
    </submittedName>
</protein>
<dbReference type="WBParaSite" id="nRc.2.0.1.t44215-RA">
    <property type="protein sequence ID" value="nRc.2.0.1.t44215-RA"/>
    <property type="gene ID" value="nRc.2.0.1.g44215"/>
</dbReference>
<dbReference type="Proteomes" id="UP000887565">
    <property type="component" value="Unplaced"/>
</dbReference>
<evidence type="ECO:0000313" key="2">
    <source>
        <dbReference type="WBParaSite" id="nRc.2.0.1.t44215-RA"/>
    </source>
</evidence>